<gene>
    <name evidence="3" type="ORF">Q73A0000_12835</name>
</gene>
<feature type="chain" id="PRO_5032601028" evidence="2">
    <location>
        <begin position="25"/>
        <end position="92"/>
    </location>
</feature>
<feature type="signal peptide" evidence="2">
    <location>
        <begin position="1"/>
        <end position="24"/>
    </location>
</feature>
<evidence type="ECO:0000313" key="3">
    <source>
        <dbReference type="EMBL" id="QOW11180.1"/>
    </source>
</evidence>
<feature type="region of interest" description="Disordered" evidence="1">
    <location>
        <begin position="66"/>
        <end position="92"/>
    </location>
</feature>
<evidence type="ECO:0000256" key="1">
    <source>
        <dbReference type="SAM" id="MobiDB-lite"/>
    </source>
</evidence>
<dbReference type="PROSITE" id="PS51257">
    <property type="entry name" value="PROKAR_LIPOPROTEIN"/>
    <property type="match status" value="1"/>
</dbReference>
<keyword evidence="4" id="KW-1185">Reference proteome</keyword>
<accession>A0A7M2YAP4</accession>
<reference evidence="3 4" key="1">
    <citation type="submission" date="2019-05" db="EMBL/GenBank/DDBJ databases">
        <title>Chryseobacterium sp. isolated from King George Island, maritime Antarctica.</title>
        <authorList>
            <person name="Peng X."/>
        </authorList>
    </citation>
    <scope>NUCLEOTIDE SEQUENCE [LARGE SCALE GENOMIC DNA]</scope>
    <source>
        <strain evidence="3 4">7-3A</strain>
    </source>
</reference>
<evidence type="ECO:0000313" key="4">
    <source>
        <dbReference type="Proteomes" id="UP000594195"/>
    </source>
</evidence>
<name>A0A7M2YAP4_9FLAO</name>
<dbReference type="RefSeq" id="WP_193811347.1">
    <property type="nucleotide sequence ID" value="NZ_CP040442.1"/>
</dbReference>
<evidence type="ECO:0000256" key="2">
    <source>
        <dbReference type="SAM" id="SignalP"/>
    </source>
</evidence>
<dbReference type="EMBL" id="CP040442">
    <property type="protein sequence ID" value="QOW11180.1"/>
    <property type="molecule type" value="Genomic_DNA"/>
</dbReference>
<sequence length="92" mass="10126">MKQMIIKYSLAIVAAFLIVTSCNKKETATTEVANPEVVMPISDSLVHSDSTNLGYDSATVKTAVDVKDEEQNAINDEKADAEKLKKDEQHEK</sequence>
<dbReference type="KEGG" id="kfa:Q73A0000_12835"/>
<keyword evidence="2" id="KW-0732">Signal</keyword>
<dbReference type="AlphaFoldDB" id="A0A7M2YAP4"/>
<proteinExistence type="predicted"/>
<dbReference type="Proteomes" id="UP000594195">
    <property type="component" value="Chromosome"/>
</dbReference>
<protein>
    <submittedName>
        <fullName evidence="3">Uncharacterized protein</fullName>
    </submittedName>
</protein>
<organism evidence="3 4">
    <name type="scientific">Kaistella flava</name>
    <name type="common">ex Peng et al. 2021</name>
    <dbReference type="NCBI Taxonomy" id="2038776"/>
    <lineage>
        <taxon>Bacteria</taxon>
        <taxon>Pseudomonadati</taxon>
        <taxon>Bacteroidota</taxon>
        <taxon>Flavobacteriia</taxon>
        <taxon>Flavobacteriales</taxon>
        <taxon>Weeksellaceae</taxon>
        <taxon>Chryseobacterium group</taxon>
        <taxon>Kaistella</taxon>
    </lineage>
</organism>